<sequence length="335" mass="38381">MKILTAREYEEILQQGLHDGEITEHSDGVEHCLEVQNQWITGRDRAIRLRDGLHLKIGDFYNQDRYAGALELQHEASQPLTLSFQLRGYVRVRTQGIGNDYYDEKAGENYLFFVPETQETEEYPAQERLQALKIRVQPHFLRTLISSPTDSLPAELNPLLEGRKGNIFHRRVGKITPEMQLAVRQILQCPYRGITKRLYLEGKVLQLIALQFAQMTERDCASHCNLNNSDIECIHQAKAILLSDLNNPPSLLELARQVGINDYKLKRGFRQVFGTTVFGCLQAHRLERGKQLLAERELNVAGVARAVGYASQSRFCDAFKRQFAMTPRDYLASLH</sequence>
<evidence type="ECO:0000313" key="5">
    <source>
        <dbReference type="EMBL" id="MBE9117717.1"/>
    </source>
</evidence>
<evidence type="ECO:0000313" key="6">
    <source>
        <dbReference type="Proteomes" id="UP000654482"/>
    </source>
</evidence>
<feature type="domain" description="HTH araC/xylS-type" evidence="4">
    <location>
        <begin position="235"/>
        <end position="333"/>
    </location>
</feature>
<gene>
    <name evidence="5" type="ORF">IQ249_17610</name>
</gene>
<dbReference type="RefSeq" id="WP_194030803.1">
    <property type="nucleotide sequence ID" value="NZ_JADEWZ010000029.1"/>
</dbReference>
<evidence type="ECO:0000256" key="3">
    <source>
        <dbReference type="ARBA" id="ARBA00023163"/>
    </source>
</evidence>
<dbReference type="PANTHER" id="PTHR47893:SF1">
    <property type="entry name" value="REGULATORY PROTEIN PCHR"/>
    <property type="match status" value="1"/>
</dbReference>
<comment type="caution">
    <text evidence="5">The sequence shown here is derived from an EMBL/GenBank/DDBJ whole genome shotgun (WGS) entry which is preliminary data.</text>
</comment>
<dbReference type="Gene3D" id="1.10.10.60">
    <property type="entry name" value="Homeodomain-like"/>
    <property type="match status" value="1"/>
</dbReference>
<keyword evidence="3" id="KW-0804">Transcription</keyword>
<dbReference type="SMART" id="SM00342">
    <property type="entry name" value="HTH_ARAC"/>
    <property type="match status" value="1"/>
</dbReference>
<evidence type="ECO:0000259" key="4">
    <source>
        <dbReference type="PROSITE" id="PS01124"/>
    </source>
</evidence>
<dbReference type="PRINTS" id="PR00032">
    <property type="entry name" value="HTHARAC"/>
</dbReference>
<name>A0A8J7DYQ0_9CYAN</name>
<dbReference type="SUPFAM" id="SSF46689">
    <property type="entry name" value="Homeodomain-like"/>
    <property type="match status" value="2"/>
</dbReference>
<organism evidence="5 6">
    <name type="scientific">Lusitaniella coriacea LEGE 07157</name>
    <dbReference type="NCBI Taxonomy" id="945747"/>
    <lineage>
        <taxon>Bacteria</taxon>
        <taxon>Bacillati</taxon>
        <taxon>Cyanobacteriota</taxon>
        <taxon>Cyanophyceae</taxon>
        <taxon>Spirulinales</taxon>
        <taxon>Lusitaniellaceae</taxon>
        <taxon>Lusitaniella</taxon>
    </lineage>
</organism>
<dbReference type="GO" id="GO:0043565">
    <property type="term" value="F:sequence-specific DNA binding"/>
    <property type="evidence" value="ECO:0007669"/>
    <property type="project" value="InterPro"/>
</dbReference>
<dbReference type="PANTHER" id="PTHR47893">
    <property type="entry name" value="REGULATORY PROTEIN PCHR"/>
    <property type="match status" value="1"/>
</dbReference>
<accession>A0A8J7DYQ0</accession>
<dbReference type="PROSITE" id="PS00041">
    <property type="entry name" value="HTH_ARAC_FAMILY_1"/>
    <property type="match status" value="1"/>
</dbReference>
<evidence type="ECO:0000256" key="2">
    <source>
        <dbReference type="ARBA" id="ARBA00023125"/>
    </source>
</evidence>
<evidence type="ECO:0000256" key="1">
    <source>
        <dbReference type="ARBA" id="ARBA00023015"/>
    </source>
</evidence>
<dbReference type="EMBL" id="JADEWZ010000029">
    <property type="protein sequence ID" value="MBE9117717.1"/>
    <property type="molecule type" value="Genomic_DNA"/>
</dbReference>
<keyword evidence="1" id="KW-0805">Transcription regulation</keyword>
<dbReference type="InterPro" id="IPR020449">
    <property type="entry name" value="Tscrpt_reg_AraC-type_HTH"/>
</dbReference>
<protein>
    <submittedName>
        <fullName evidence="5">Helix-turn-helix transcriptional regulator</fullName>
    </submittedName>
</protein>
<dbReference type="Proteomes" id="UP000654482">
    <property type="component" value="Unassembled WGS sequence"/>
</dbReference>
<keyword evidence="2" id="KW-0238">DNA-binding</keyword>
<dbReference type="InterPro" id="IPR018062">
    <property type="entry name" value="HTH_AraC-typ_CS"/>
</dbReference>
<dbReference type="InterPro" id="IPR009057">
    <property type="entry name" value="Homeodomain-like_sf"/>
</dbReference>
<dbReference type="Pfam" id="PF12833">
    <property type="entry name" value="HTH_18"/>
    <property type="match status" value="1"/>
</dbReference>
<dbReference type="InterPro" id="IPR053142">
    <property type="entry name" value="PchR_regulatory_protein"/>
</dbReference>
<dbReference type="AlphaFoldDB" id="A0A8J7DYQ0"/>
<dbReference type="InterPro" id="IPR018060">
    <property type="entry name" value="HTH_AraC"/>
</dbReference>
<keyword evidence="6" id="KW-1185">Reference proteome</keyword>
<reference evidence="5" key="1">
    <citation type="submission" date="2020-10" db="EMBL/GenBank/DDBJ databases">
        <authorList>
            <person name="Castelo-Branco R."/>
            <person name="Eusebio N."/>
            <person name="Adriana R."/>
            <person name="Vieira A."/>
            <person name="Brugerolle De Fraissinette N."/>
            <person name="Rezende De Castro R."/>
            <person name="Schneider M.P."/>
            <person name="Vasconcelos V."/>
            <person name="Leao P.N."/>
        </authorList>
    </citation>
    <scope>NUCLEOTIDE SEQUENCE</scope>
    <source>
        <strain evidence="5">LEGE 07157</strain>
    </source>
</reference>
<dbReference type="PROSITE" id="PS01124">
    <property type="entry name" value="HTH_ARAC_FAMILY_2"/>
    <property type="match status" value="1"/>
</dbReference>
<proteinExistence type="predicted"/>
<dbReference type="GO" id="GO:0003700">
    <property type="term" value="F:DNA-binding transcription factor activity"/>
    <property type="evidence" value="ECO:0007669"/>
    <property type="project" value="InterPro"/>
</dbReference>